<protein>
    <submittedName>
        <fullName evidence="1">Uncharacterized protein</fullName>
    </submittedName>
</protein>
<reference evidence="1 2" key="1">
    <citation type="submission" date="2018-05" db="EMBL/GenBank/DDBJ databases">
        <title>The genome of Vibrio coralliilyticus phage YC.</title>
        <authorList>
            <person name="Benler S."/>
        </authorList>
    </citation>
    <scope>NUCLEOTIDE SEQUENCE [LARGE SCALE GENOMIC DNA]</scope>
</reference>
<dbReference type="EMBL" id="MH375644">
    <property type="protein sequence ID" value="AXC34471.1"/>
    <property type="molecule type" value="Genomic_DNA"/>
</dbReference>
<organism evidence="1 2">
    <name type="scientific">Vibrio phage YC</name>
    <dbReference type="NCBI Taxonomy" id="2267403"/>
    <lineage>
        <taxon>Viruses</taxon>
        <taxon>Duplodnaviria</taxon>
        <taxon>Heunggongvirae</taxon>
        <taxon>Uroviricota</taxon>
        <taxon>Caudoviricetes</taxon>
        <taxon>Pantevenvirales</taxon>
        <taxon>Ackermannviridae</taxon>
        <taxon>Campanilevirus</taxon>
        <taxon>Campanilevirus YC</taxon>
    </lineage>
</organism>
<evidence type="ECO:0000313" key="1">
    <source>
        <dbReference type="EMBL" id="AXC34471.1"/>
    </source>
</evidence>
<dbReference type="Proteomes" id="UP000260311">
    <property type="component" value="Segment"/>
</dbReference>
<evidence type="ECO:0000313" key="2">
    <source>
        <dbReference type="Proteomes" id="UP000260311"/>
    </source>
</evidence>
<accession>A0A384ZS42</accession>
<dbReference type="KEGG" id="vg:55608549"/>
<keyword evidence="2" id="KW-1185">Reference proteome</keyword>
<dbReference type="RefSeq" id="YP_009838317.1">
    <property type="nucleotide sequence ID" value="NC_048709.1"/>
</dbReference>
<name>A0A384ZS42_9CAUD</name>
<dbReference type="GeneID" id="55608549"/>
<proteinExistence type="predicted"/>
<sequence>MGSFKHLHEADSGLITEALNTAPYELQMVKKGTDVQFLFKDDEFQVRFRNAPKLGSNVRRVTIRQKQGSTYKDVLKGLGSDTNKVLSTVIAAVEAYAKTPMGKSTDGLVVDFSKKAIGRGAKLIQAVLKRNKTIKRFFTAVDAAVATDAAVVSHWLVGKGKDAAEVFNGKDVVGLIGGSETPVSDPVSDPEKELKKAMDFLGATKLRHGYKGTINGLTFIMSKKTNTVDVFKDEDGVESGTMAQLPDTADSDLIIGAIEDASSAHKAKMNIASGNTMRAQYEAYIENDMGEDPVWKASDKRLEFEFEDADGDMLSVDITFSEDETEAELITVGWDGDVLYNKRNPQGDISEVISQALDVAFHAKETDEDLGDDSDREGLISAISDLEIDTGVSGWDDVDYAGFAMQATHIASGLVLTVFYTDSGEIGMNVKDPSTGEDVEDEVVDQDDVLDLMDDLGWDGEWADDEDEADDPTSTSMIDVDDLVNYLERFHEGDADYDQSDMVSVEIDNGMTLELSYDSMANLTGVVVLSNQGRQLHSTDNVSDYPSHSEFVDRLLAAAKQGFEDNKLTSSSGSFDYSQNGAYSIVGTVESVVHYLLRNTRQGGLLDRSDVTNFDGRLVDERGQTVANVFKSTNPERGYSFIEVRVGGNSTGELEIINGAVDISEIGEWFDANVQRILGESVKVEPSFANFLKEKQS</sequence>